<feature type="domain" description="Fibronectin type-III" evidence="3">
    <location>
        <begin position="754"/>
        <end position="844"/>
    </location>
</feature>
<evidence type="ECO:0000256" key="1">
    <source>
        <dbReference type="ARBA" id="ARBA00022729"/>
    </source>
</evidence>
<evidence type="ECO:0000256" key="2">
    <source>
        <dbReference type="SAM" id="SignalP"/>
    </source>
</evidence>
<dbReference type="Gene3D" id="2.60.40.10">
    <property type="entry name" value="Immunoglobulins"/>
    <property type="match status" value="2"/>
</dbReference>
<dbReference type="Pfam" id="PF23759">
    <property type="entry name" value="GBD_T9SS_assoc"/>
    <property type="match status" value="4"/>
</dbReference>
<keyword evidence="5" id="KW-1185">Reference proteome</keyword>
<evidence type="ECO:0000259" key="3">
    <source>
        <dbReference type="PROSITE" id="PS50853"/>
    </source>
</evidence>
<feature type="chain" id="PRO_5023870423" description="Fibronectin type-III domain-containing protein" evidence="2">
    <location>
        <begin position="23"/>
        <end position="1793"/>
    </location>
</feature>
<comment type="caution">
    <text evidence="4">The sequence shown here is derived from an EMBL/GenBank/DDBJ whole genome shotgun (WGS) entry which is preliminary data.</text>
</comment>
<organism evidence="4 5">
    <name type="scientific">Patiriisocius marinus</name>
    <dbReference type="NCBI Taxonomy" id="1397112"/>
    <lineage>
        <taxon>Bacteria</taxon>
        <taxon>Pseudomonadati</taxon>
        <taxon>Bacteroidota</taxon>
        <taxon>Flavobacteriia</taxon>
        <taxon>Flavobacteriales</taxon>
        <taxon>Flavobacteriaceae</taxon>
        <taxon>Patiriisocius</taxon>
    </lineage>
</organism>
<feature type="signal peptide" evidence="2">
    <location>
        <begin position="1"/>
        <end position="22"/>
    </location>
</feature>
<dbReference type="SUPFAM" id="SSF49265">
    <property type="entry name" value="Fibronectin type III"/>
    <property type="match status" value="1"/>
</dbReference>
<dbReference type="Proteomes" id="UP000326509">
    <property type="component" value="Unassembled WGS sequence"/>
</dbReference>
<evidence type="ECO:0000313" key="5">
    <source>
        <dbReference type="Proteomes" id="UP000326509"/>
    </source>
</evidence>
<dbReference type="Pfam" id="PF18962">
    <property type="entry name" value="Por_Secre_tail"/>
    <property type="match status" value="1"/>
</dbReference>
<dbReference type="OrthoDB" id="1652165at2"/>
<proteinExistence type="predicted"/>
<dbReference type="InterPro" id="IPR045474">
    <property type="entry name" value="GEVED"/>
</dbReference>
<sequence length="1793" mass="190267">MKQITYLLTTMCLILFTSFLQAQNGGDNCASSLVIVPGNFTGTIINNGTGGASTSGRDASWFSYTPSLDGTITVSSCGGGSDTELEIHSGTCTALTSVASSGDVCDLGNGSNWASEVSEFAVTAGTEYFIEWDDRYDLGPFDWSLVFTAPPACPDVANLSIDIGSDATVAIDWDDAIGATSYSYEIQPDGALQGASGALVNSTSTTSDANVTSGILTDGSDYTLYVTSDCAGALGNYQSLDFTYRIPPSNDSCVSPMMIMASLNDTCANKVSGTTYAAATNAVNGCSTTGKDVWYEFAPSETGIYNFSVSETLDIGSNTTYLTLYTGVCGSLTQVGPTSCFNTSSYSDTFMQGTTYLVNIRSSSSTAANYVEFDLCIEQIETPDNDNCEGAIDLALETSPLSASITMGVSNTDETSCLRPQGRDLFYKILVPDTYEFSINQVSNTFDSVHRVAYGGTCPGDTELICTDGGEFDVTEWTNDTGADQTVYIIIENYYTNLYGDFTMQWSVEAPPACLEPTVLLVSNVTTAGATVSWTPGDTETTWEYVVQPVDTGLPTTMGTPVSGMPTVDISTLMANTSYEVYIRAVCGMIPSAYAGPVDFYTGHCQVSGNNSNSYIDSFSTTGGTATNISNASTGYGTDGYQDNYDTMSVTSYETGSISFTSTTVGNTVGAAIWIDWNNDLQFETSERVYNFGGYTSNPSGDISVPSETPVGDYRMRILIDYNSQNPSPCSFGSGRGEAEDYKFIVTSPPACASPSNPSISLITDTTAEGSWSAGIVTANYDWIVVASGDGATGTAVVSGSTSDLTAAISGLTAENDYDFFIKSDCEIEYTGPASFTTFATPPVNDSCSNPISITASTDFDCANQLSGTTNAATITAPDGCSTTGKDVWYSYTPLVTSLHSISITETLDIGFNSTYVSVYTGDCGTLTQQGASCFSTSYNGELTQGITYLINVRSTSTTVTNYVEFDLCVVQLTSPENDSCFNANPLSLSLDDTCANKVSGTTAYASTTAPDGCSTTGKDVWYTFTAPSTANYLFAVTETDEVGFNSTYVTLYTGSCGTLTQVGASCSTTTILESLTQGVEYLVNVRSTNTTITNYVDFDLCVRESIAPENDEFDDATELIVGTTCTNISGSLVFATNSPESASADCGSTDGLENDVWYKFVAPANGNIVVESSEGTSGTLDTVMVLYDTDGTTQLACNDDFVSGIVYSGIAYQDLTPGDTYFVEIHEYDNNNSGSFNICAYSPDCSGDTVTWNGTAWSPNVPTTNDVAIINGTYTATSANSLDVCSIIINPGRTLNVSADGYIQTSGDITVNGTLNVNHQGSVVQIDATAETLNNGTINVNITTPLLNEREFMLLGSPMDASTGTTFDGAYQVLTHNTSLYTMFDDAPIAGVNFYDDDGNDLSPLIGTMEQAAGYIVRPSYTQSDTYDYTFEEGTLNSGNITYTAGYNGNKDDSANFLSNPYPSAIDATAFLDANSGIISEIYFWDHLTAPGTMAGPYGEQNFNMEDISTLNSMGGTAATGGTVPTNIISTAQGFGIKANAGGDIIFKNSMRLTSGNSTLRSPIEDANRLWLNVREESNNLSSMILIGFTNAATEGFDVGFDTEKIGTAVSLYTHLQDGTQNLSIQSREAFDSSMTIPMGFSTYFDDELTYTISISNFEGNEISSATVYLIDNLLGTTTNLSEGDYTFTSSADVYNSRFTVLFENSILNTNEISLSAVAVYPNPAKDVLNVASPNAEILSIEITDLRGRAVVNQLINANTVSNLDVSNLDSAIYLVTIKTVEGSITKKFVKE</sequence>
<dbReference type="Pfam" id="PF20009">
    <property type="entry name" value="GEVED"/>
    <property type="match status" value="1"/>
</dbReference>
<dbReference type="NCBIfam" id="TIGR04183">
    <property type="entry name" value="Por_Secre_tail"/>
    <property type="match status" value="1"/>
</dbReference>
<accession>A0A5J4J3X7</accession>
<feature type="domain" description="Fibronectin type-III" evidence="3">
    <location>
        <begin position="516"/>
        <end position="605"/>
    </location>
</feature>
<dbReference type="InterPro" id="IPR026444">
    <property type="entry name" value="Secre_tail"/>
</dbReference>
<dbReference type="CDD" id="cd00063">
    <property type="entry name" value="FN3"/>
    <property type="match status" value="1"/>
</dbReference>
<dbReference type="InterPro" id="IPR003961">
    <property type="entry name" value="FN3_dom"/>
</dbReference>
<name>A0A5J4J3X7_9FLAO</name>
<dbReference type="PROSITE" id="PS50853">
    <property type="entry name" value="FN3"/>
    <property type="match status" value="2"/>
</dbReference>
<dbReference type="EMBL" id="BKCG01000008">
    <property type="protein sequence ID" value="GER60593.1"/>
    <property type="molecule type" value="Genomic_DNA"/>
</dbReference>
<dbReference type="SMART" id="SM00060">
    <property type="entry name" value="FN3"/>
    <property type="match status" value="2"/>
</dbReference>
<gene>
    <name evidence="4" type="ORF">ULMA_27010</name>
</gene>
<dbReference type="InterPro" id="IPR013783">
    <property type="entry name" value="Ig-like_fold"/>
</dbReference>
<dbReference type="RefSeq" id="WP_151675024.1">
    <property type="nucleotide sequence ID" value="NZ_BKCG01000008.1"/>
</dbReference>
<keyword evidence="1 2" id="KW-0732">Signal</keyword>
<evidence type="ECO:0000313" key="4">
    <source>
        <dbReference type="EMBL" id="GER60593.1"/>
    </source>
</evidence>
<dbReference type="InterPro" id="IPR056600">
    <property type="entry name" value="GBD_T9SS_assoc"/>
</dbReference>
<reference evidence="4 5" key="1">
    <citation type="submission" date="2019-08" db="EMBL/GenBank/DDBJ databases">
        <title>Draft genome sequence of Ulvibacter marinus type strain NBRC 109484.</title>
        <authorList>
            <person name="Kawano K."/>
            <person name="Ushijima N."/>
            <person name="Kihara M."/>
            <person name="Itoh H."/>
        </authorList>
    </citation>
    <scope>NUCLEOTIDE SEQUENCE [LARGE SCALE GENOMIC DNA]</scope>
    <source>
        <strain evidence="4 5">NBRC 109484</strain>
    </source>
</reference>
<protein>
    <recommendedName>
        <fullName evidence="3">Fibronectin type-III domain-containing protein</fullName>
    </recommendedName>
</protein>
<dbReference type="InterPro" id="IPR036116">
    <property type="entry name" value="FN3_sf"/>
</dbReference>